<dbReference type="KEGG" id="cko:CKO_01230"/>
<name>A8AFV6_CITK8</name>
<keyword evidence="2" id="KW-1185">Reference proteome</keyword>
<dbReference type="EMBL" id="CP000822">
    <property type="protein sequence ID" value="ABV12370.1"/>
    <property type="molecule type" value="Genomic_DNA"/>
</dbReference>
<organism evidence="1 2">
    <name type="scientific">Citrobacter koseri (strain ATCC BAA-895 / CDC 4225-83 / SGSC4696)</name>
    <dbReference type="NCBI Taxonomy" id="290338"/>
    <lineage>
        <taxon>Bacteria</taxon>
        <taxon>Pseudomonadati</taxon>
        <taxon>Pseudomonadota</taxon>
        <taxon>Gammaproteobacteria</taxon>
        <taxon>Enterobacterales</taxon>
        <taxon>Enterobacteriaceae</taxon>
        <taxon>Citrobacter</taxon>
    </lineage>
</organism>
<gene>
    <name evidence="1" type="ordered locus">CKO_01230</name>
</gene>
<evidence type="ECO:0000313" key="2">
    <source>
        <dbReference type="Proteomes" id="UP000008148"/>
    </source>
</evidence>
<dbReference type="AlphaFoldDB" id="A8AFV6"/>
<accession>A8AFV6</accession>
<sequence>MMTIQPTLFHQTRGAVSAGLACSVSDSEAINDTPHQD</sequence>
<protein>
    <submittedName>
        <fullName evidence="1">Uncharacterized protein</fullName>
    </submittedName>
</protein>
<dbReference type="Proteomes" id="UP000008148">
    <property type="component" value="Chromosome"/>
</dbReference>
<dbReference type="HOGENOM" id="CLU_3342044_0_0_6"/>
<evidence type="ECO:0000313" key="1">
    <source>
        <dbReference type="EMBL" id="ABV12370.1"/>
    </source>
</evidence>
<reference evidence="1 2" key="1">
    <citation type="submission" date="2007-08" db="EMBL/GenBank/DDBJ databases">
        <authorList>
            <consortium name="The Citrobacter koseri Genome Sequencing Project"/>
            <person name="McClelland M."/>
            <person name="Sanderson E.K."/>
            <person name="Porwollik S."/>
            <person name="Spieth J."/>
            <person name="Clifton W.S."/>
            <person name="Latreille P."/>
            <person name="Courtney L."/>
            <person name="Wang C."/>
            <person name="Pepin K."/>
            <person name="Bhonagiri V."/>
            <person name="Nash W."/>
            <person name="Johnson M."/>
            <person name="Thiruvilangam P."/>
            <person name="Wilson R."/>
        </authorList>
    </citation>
    <scope>NUCLEOTIDE SEQUENCE [LARGE SCALE GENOMIC DNA]</scope>
    <source>
        <strain evidence="2">ATCC BAA-895 / CDC 4225-83 / SGSC4696</strain>
    </source>
</reference>
<proteinExistence type="predicted"/>